<comment type="function">
    <text evidence="6 7">Catalyzes amidations at positions B, D, E, and G on adenosylcobyrinic A,C-diamide. NH(2) groups are provided by glutamine, and one molecule of ATP is hydrogenolyzed for each amidation.</text>
</comment>
<dbReference type="RefSeq" id="WP_004077654.1">
    <property type="nucleotide sequence ID" value="NZ_CM001436.1"/>
</dbReference>
<feature type="active site" description="Nucleophile" evidence="7">
    <location>
        <position position="325"/>
    </location>
</feature>
<dbReference type="CDD" id="cd05389">
    <property type="entry name" value="CobQ_N"/>
    <property type="match status" value="1"/>
</dbReference>
<keyword evidence="11" id="KW-1185">Reference proteome</keyword>
<dbReference type="AlphaFoldDB" id="H1YWJ1"/>
<dbReference type="PANTHER" id="PTHR21343">
    <property type="entry name" value="DETHIOBIOTIN SYNTHETASE"/>
    <property type="match status" value="1"/>
</dbReference>
<name>H1YWJ1_9EURY</name>
<dbReference type="Proteomes" id="UP000005741">
    <property type="component" value="Chromosome"/>
</dbReference>
<proteinExistence type="inferred from homology"/>
<dbReference type="Gene3D" id="3.40.50.880">
    <property type="match status" value="1"/>
</dbReference>
<keyword evidence="10" id="KW-0436">Ligase</keyword>
<dbReference type="InterPro" id="IPR011698">
    <property type="entry name" value="GATase_3"/>
</dbReference>
<dbReference type="PANTHER" id="PTHR21343:SF1">
    <property type="entry name" value="COBYRIC ACID SYNTHASE"/>
    <property type="match status" value="1"/>
</dbReference>
<gene>
    <name evidence="7" type="primary">cobQ</name>
    <name evidence="10" type="ORF">Metlim_1692</name>
</gene>
<evidence type="ECO:0000256" key="7">
    <source>
        <dbReference type="HAMAP-Rule" id="MF_00028"/>
    </source>
</evidence>
<dbReference type="NCBIfam" id="TIGR00313">
    <property type="entry name" value="cobQ"/>
    <property type="match status" value="1"/>
</dbReference>
<dbReference type="Pfam" id="PF01656">
    <property type="entry name" value="CbiA"/>
    <property type="match status" value="1"/>
</dbReference>
<protein>
    <recommendedName>
        <fullName evidence="3 7">Probable cobyric acid synthase</fullName>
    </recommendedName>
</protein>
<evidence type="ECO:0000256" key="6">
    <source>
        <dbReference type="ARBA" id="ARBA00025166"/>
    </source>
</evidence>
<dbReference type="SUPFAM" id="SSF52317">
    <property type="entry name" value="Class I glutamine amidotransferase-like"/>
    <property type="match status" value="1"/>
</dbReference>
<evidence type="ECO:0000313" key="10">
    <source>
        <dbReference type="EMBL" id="EHQ35793.1"/>
    </source>
</evidence>
<feature type="domain" description="CobQ/CobB/MinD/ParA nucleotide binding" evidence="8">
    <location>
        <begin position="3"/>
        <end position="226"/>
    </location>
</feature>
<organism evidence="10 11">
    <name type="scientific">Methanoplanus limicola DSM 2279</name>
    <dbReference type="NCBI Taxonomy" id="937775"/>
    <lineage>
        <taxon>Archaea</taxon>
        <taxon>Methanobacteriati</taxon>
        <taxon>Methanobacteriota</taxon>
        <taxon>Stenosarchaea group</taxon>
        <taxon>Methanomicrobia</taxon>
        <taxon>Methanomicrobiales</taxon>
        <taxon>Methanomicrobiaceae</taxon>
        <taxon>Methanoplanus</taxon>
    </lineage>
</organism>
<dbReference type="GO" id="GO:0016874">
    <property type="term" value="F:ligase activity"/>
    <property type="evidence" value="ECO:0007669"/>
    <property type="project" value="UniProtKB-KW"/>
</dbReference>
<dbReference type="InterPro" id="IPR033949">
    <property type="entry name" value="CobQ_GATase1"/>
</dbReference>
<dbReference type="PROSITE" id="PS51273">
    <property type="entry name" value="GATASE_TYPE_1"/>
    <property type="match status" value="1"/>
</dbReference>
<evidence type="ECO:0000259" key="9">
    <source>
        <dbReference type="Pfam" id="PF07685"/>
    </source>
</evidence>
<keyword evidence="4 7" id="KW-0169">Cobalamin biosynthesis</keyword>
<dbReference type="InterPro" id="IPR029062">
    <property type="entry name" value="Class_I_gatase-like"/>
</dbReference>
<comment type="similarity">
    <text evidence="2 7">Belongs to the CobB/CobQ family. CobQ subfamily.</text>
</comment>
<dbReference type="Gene3D" id="3.40.50.300">
    <property type="entry name" value="P-loop containing nucleotide triphosphate hydrolases"/>
    <property type="match status" value="1"/>
</dbReference>
<dbReference type="InterPro" id="IPR047045">
    <property type="entry name" value="CobQ_N"/>
</dbReference>
<dbReference type="SUPFAM" id="SSF52540">
    <property type="entry name" value="P-loop containing nucleoside triphosphate hydrolases"/>
    <property type="match status" value="1"/>
</dbReference>
<evidence type="ECO:0000313" key="11">
    <source>
        <dbReference type="Proteomes" id="UP000005741"/>
    </source>
</evidence>
<keyword evidence="5 7" id="KW-0315">Glutamine amidotransferase</keyword>
<dbReference type="OrthoDB" id="53136at2157"/>
<dbReference type="CDD" id="cd01750">
    <property type="entry name" value="GATase1_CobQ"/>
    <property type="match status" value="1"/>
</dbReference>
<sequence length="490" mass="54162">MSLMILGTSSHAGKSTVVAAICRSLKNSGIVNSPFKSQNMSLNSYITSEGDEIGIAQAMQAFAAGVNPQKEMNPVLLKPKGDKTSQIVLLGKPFRDVYIGDYYMEFEELLKISLDSFYSLEEKYGTVIVEGAGGAAEINLYKRDIANIQLAKKLQIPIIIVGDIERGGIFAQLIGTYNLLPADVAPNVAGFIINKFRGDPELFREGVREIEKRTGKPVIGVIPYIDINIPSEDSLSIQDKTSEKRPVKIAIIRLPRISNFSDFEILENYTGVEYVHPDRIPGDYDLIIIPGTKNTIEDLKYLRENGFYERLKEARDKKIPIIGICGGYQMLGNTITDMSVESDSDEIYEGIGLLNISTRFEGYKKTTVQVSRRSNPVGPILTSAGEVIGYEIHMGVTSSEGIQNAFEGEGAVTDDGLVIGTYMHGLFSNVKFTESLLKYLHSKRGVLFSGIDESHFSLDKSFNDLASHFEKNADFEFIRKIACNNKNSGR</sequence>
<dbReference type="InterPro" id="IPR004459">
    <property type="entry name" value="CobQ_synth"/>
</dbReference>
<reference evidence="10 11" key="1">
    <citation type="submission" date="2011-10" db="EMBL/GenBank/DDBJ databases">
        <title>The Improved High-Quality Draft genome of Methanoplanus limicola DSM 2279.</title>
        <authorList>
            <consortium name="US DOE Joint Genome Institute (JGI-PGF)"/>
            <person name="Lucas S."/>
            <person name="Copeland A."/>
            <person name="Lapidus A."/>
            <person name="Glavina del Rio T."/>
            <person name="Dalin E."/>
            <person name="Tice H."/>
            <person name="Bruce D."/>
            <person name="Goodwin L."/>
            <person name="Pitluck S."/>
            <person name="Peters L."/>
            <person name="Mikhailova N."/>
            <person name="Lu M."/>
            <person name="Kyrpides N."/>
            <person name="Mavromatis K."/>
            <person name="Ivanova N."/>
            <person name="Markowitz V."/>
            <person name="Cheng J.-F."/>
            <person name="Hugenholtz P."/>
            <person name="Woyke T."/>
            <person name="Wu D."/>
            <person name="Wirth R."/>
            <person name="Brambilla E.-M."/>
            <person name="Klenk H.-P."/>
            <person name="Eisen J.A."/>
        </authorList>
    </citation>
    <scope>NUCLEOTIDE SEQUENCE [LARGE SCALE GENOMIC DNA]</scope>
    <source>
        <strain evidence="10 11">DSM 2279</strain>
    </source>
</reference>
<dbReference type="HOGENOM" id="CLU_019250_2_2_2"/>
<evidence type="ECO:0000259" key="8">
    <source>
        <dbReference type="Pfam" id="PF01656"/>
    </source>
</evidence>
<dbReference type="EMBL" id="CM001436">
    <property type="protein sequence ID" value="EHQ35793.1"/>
    <property type="molecule type" value="Genomic_DNA"/>
</dbReference>
<evidence type="ECO:0000256" key="3">
    <source>
        <dbReference type="ARBA" id="ARBA00014921"/>
    </source>
</evidence>
<evidence type="ECO:0000256" key="2">
    <source>
        <dbReference type="ARBA" id="ARBA00006205"/>
    </source>
</evidence>
<dbReference type="HAMAP" id="MF_00028">
    <property type="entry name" value="CobQ"/>
    <property type="match status" value="1"/>
</dbReference>
<evidence type="ECO:0000256" key="4">
    <source>
        <dbReference type="ARBA" id="ARBA00022573"/>
    </source>
</evidence>
<evidence type="ECO:0000256" key="5">
    <source>
        <dbReference type="ARBA" id="ARBA00022962"/>
    </source>
</evidence>
<dbReference type="NCBIfam" id="NF001989">
    <property type="entry name" value="PRK00784.1"/>
    <property type="match status" value="1"/>
</dbReference>
<dbReference type="STRING" id="937775.Metlim_1692"/>
<dbReference type="InParanoid" id="H1YWJ1"/>
<dbReference type="PROSITE" id="PS51274">
    <property type="entry name" value="GATASE_COBBQ"/>
    <property type="match status" value="1"/>
</dbReference>
<dbReference type="InterPro" id="IPR027417">
    <property type="entry name" value="P-loop_NTPase"/>
</dbReference>
<comment type="pathway">
    <text evidence="1 7">Cofactor biosynthesis; adenosylcobalamin biosynthesis.</text>
</comment>
<dbReference type="GO" id="GO:0015420">
    <property type="term" value="F:ABC-type vitamin B12 transporter activity"/>
    <property type="evidence" value="ECO:0007669"/>
    <property type="project" value="UniProtKB-UniRule"/>
</dbReference>
<dbReference type="PATRIC" id="fig|937775.9.peg.1903"/>
<dbReference type="FunCoup" id="H1YWJ1">
    <property type="interactions" value="85"/>
</dbReference>
<dbReference type="UniPathway" id="UPA00148"/>
<dbReference type="InterPro" id="IPR002586">
    <property type="entry name" value="CobQ/CobB/MinD/ParA_Nub-bd_dom"/>
</dbReference>
<feature type="domain" description="CobB/CobQ-like glutamine amidotransferase" evidence="9">
    <location>
        <begin position="248"/>
        <end position="430"/>
    </location>
</feature>
<evidence type="ECO:0000256" key="1">
    <source>
        <dbReference type="ARBA" id="ARBA00004953"/>
    </source>
</evidence>
<feature type="active site" evidence="7">
    <location>
        <position position="424"/>
    </location>
</feature>
<dbReference type="Pfam" id="PF07685">
    <property type="entry name" value="GATase_3"/>
    <property type="match status" value="1"/>
</dbReference>
<dbReference type="GO" id="GO:0009236">
    <property type="term" value="P:cobalamin biosynthetic process"/>
    <property type="evidence" value="ECO:0007669"/>
    <property type="project" value="UniProtKB-UniRule"/>
</dbReference>
<accession>H1YWJ1</accession>